<dbReference type="AlphaFoldDB" id="A0A443RXW8"/>
<name>A0A443RXW8_9ACAR</name>
<dbReference type="EMBL" id="NCKV01019911">
    <property type="protein sequence ID" value="RWS20110.1"/>
    <property type="molecule type" value="Genomic_DNA"/>
</dbReference>
<dbReference type="Proteomes" id="UP000288716">
    <property type="component" value="Unassembled WGS sequence"/>
</dbReference>
<keyword evidence="2" id="KW-1185">Reference proteome</keyword>
<organism evidence="1 2">
    <name type="scientific">Leptotrombidium deliense</name>
    <dbReference type="NCBI Taxonomy" id="299467"/>
    <lineage>
        <taxon>Eukaryota</taxon>
        <taxon>Metazoa</taxon>
        <taxon>Ecdysozoa</taxon>
        <taxon>Arthropoda</taxon>
        <taxon>Chelicerata</taxon>
        <taxon>Arachnida</taxon>
        <taxon>Acari</taxon>
        <taxon>Acariformes</taxon>
        <taxon>Trombidiformes</taxon>
        <taxon>Prostigmata</taxon>
        <taxon>Anystina</taxon>
        <taxon>Parasitengona</taxon>
        <taxon>Trombiculoidea</taxon>
        <taxon>Trombiculidae</taxon>
        <taxon>Leptotrombidium</taxon>
    </lineage>
</organism>
<gene>
    <name evidence="1" type="ORF">B4U80_08863</name>
</gene>
<accession>A0A443RXW8</accession>
<evidence type="ECO:0000313" key="2">
    <source>
        <dbReference type="Proteomes" id="UP000288716"/>
    </source>
</evidence>
<dbReference type="VEuPathDB" id="VectorBase:LDEU011930"/>
<reference evidence="1 2" key="1">
    <citation type="journal article" date="2018" name="Gigascience">
        <title>Genomes of trombidid mites reveal novel predicted allergens and laterally-transferred genes associated with secondary metabolism.</title>
        <authorList>
            <person name="Dong X."/>
            <person name="Chaisiri K."/>
            <person name="Xia D."/>
            <person name="Armstrong S.D."/>
            <person name="Fang Y."/>
            <person name="Donnelly M.J."/>
            <person name="Kadowaki T."/>
            <person name="McGarry J.W."/>
            <person name="Darby A.C."/>
            <person name="Makepeace B.L."/>
        </authorList>
    </citation>
    <scope>NUCLEOTIDE SEQUENCE [LARGE SCALE GENOMIC DNA]</scope>
    <source>
        <strain evidence="1">UoL-UT</strain>
    </source>
</reference>
<sequence length="38" mass="4519">MRGSTVFSFVNDSQLELEYGFVQPYQITTRFQMDSKHM</sequence>
<proteinExistence type="predicted"/>
<evidence type="ECO:0000313" key="1">
    <source>
        <dbReference type="EMBL" id="RWS20110.1"/>
    </source>
</evidence>
<comment type="caution">
    <text evidence="1">The sequence shown here is derived from an EMBL/GenBank/DDBJ whole genome shotgun (WGS) entry which is preliminary data.</text>
</comment>
<protein>
    <submittedName>
        <fullName evidence="1">Uncharacterized protein</fullName>
    </submittedName>
</protein>